<evidence type="ECO:0000313" key="2">
    <source>
        <dbReference type="Proteomes" id="UP000535078"/>
    </source>
</evidence>
<gene>
    <name evidence="1" type="ORF">GGR90_001118</name>
</gene>
<evidence type="ECO:0008006" key="3">
    <source>
        <dbReference type="Google" id="ProtNLM"/>
    </source>
</evidence>
<dbReference type="Proteomes" id="UP000535078">
    <property type="component" value="Unassembled WGS sequence"/>
</dbReference>
<evidence type="ECO:0000313" key="1">
    <source>
        <dbReference type="EMBL" id="NJB88966.1"/>
    </source>
</evidence>
<name>A0A7X6B8G4_9SPHN</name>
<dbReference type="RefSeq" id="WP_167920086.1">
    <property type="nucleotide sequence ID" value="NZ_JAATIT010000001.1"/>
</dbReference>
<comment type="caution">
    <text evidence="1">The sequence shown here is derived from an EMBL/GenBank/DDBJ whole genome shotgun (WGS) entry which is preliminary data.</text>
</comment>
<organism evidence="1 2">
    <name type="scientific">Sphingopyxis italica</name>
    <dbReference type="NCBI Taxonomy" id="1129133"/>
    <lineage>
        <taxon>Bacteria</taxon>
        <taxon>Pseudomonadati</taxon>
        <taxon>Pseudomonadota</taxon>
        <taxon>Alphaproteobacteria</taxon>
        <taxon>Sphingomonadales</taxon>
        <taxon>Sphingomonadaceae</taxon>
        <taxon>Sphingopyxis</taxon>
    </lineage>
</organism>
<sequence>MDLSKFVALIQKSSLVFPRADKLGDPFEGSAPLPNIQAFRYVMDLRKSHPDQDPYKGLSDEQVSSIFSGASSFRRQALLLNYMSCWHMNDSESAAMWKIYSKSSDAVCITTDYHTLSSILPDEVCMGEVEYVDYNSTYVDPINSFSFFMMKRKSFSHEKEARAIFADFEYWNDSNSPYIKEFSVPLNHLIKKIYVSPESPDWFRDVVSDLVIKYGLDIPVQHSELNSVPLY</sequence>
<keyword evidence="2" id="KW-1185">Reference proteome</keyword>
<dbReference type="EMBL" id="JAATIT010000001">
    <property type="protein sequence ID" value="NJB88966.1"/>
    <property type="molecule type" value="Genomic_DNA"/>
</dbReference>
<reference evidence="1 2" key="1">
    <citation type="submission" date="2020-03" db="EMBL/GenBank/DDBJ databases">
        <title>Genomic Encyclopedia of Type Strains, Phase IV (KMG-IV): sequencing the most valuable type-strain genomes for metagenomic binning, comparative biology and taxonomic classification.</title>
        <authorList>
            <person name="Goeker M."/>
        </authorList>
    </citation>
    <scope>NUCLEOTIDE SEQUENCE [LARGE SCALE GENOMIC DNA]</scope>
    <source>
        <strain evidence="1 2">DSM 25229</strain>
    </source>
</reference>
<protein>
    <recommendedName>
        <fullName evidence="3">DUF2971 domain-containing protein</fullName>
    </recommendedName>
</protein>
<dbReference type="AlphaFoldDB" id="A0A7X6B8G4"/>
<accession>A0A7X6B8G4</accession>
<proteinExistence type="predicted"/>